<comment type="caution">
    <text evidence="7">The sequence shown here is derived from an EMBL/GenBank/DDBJ whole genome shotgun (WGS) entry which is preliminary data.</text>
</comment>
<protein>
    <submittedName>
        <fullName evidence="7">RAD9</fullName>
    </submittedName>
</protein>
<dbReference type="InterPro" id="IPR013914">
    <property type="entry name" value="Rad9_Rad53-bd_dom_fun"/>
</dbReference>
<feature type="compositionally biased region" description="Low complexity" evidence="4">
    <location>
        <begin position="585"/>
        <end position="607"/>
    </location>
</feature>
<evidence type="ECO:0000256" key="1">
    <source>
        <dbReference type="ARBA" id="ARBA00004123"/>
    </source>
</evidence>
<feature type="region of interest" description="Disordered" evidence="4">
    <location>
        <begin position="257"/>
        <end position="291"/>
    </location>
</feature>
<evidence type="ECO:0000259" key="6">
    <source>
        <dbReference type="Pfam" id="PF08605"/>
    </source>
</evidence>
<sequence>MMEGDTQVIPLEDKVNISSLKINSQEDDVDDTQDDYNSSLVFRNDHTISQQQPQARQQQYEHPQEDTQVDTSNLMTASPFNSSIIISNNTNLIIDTQKDEDTSDIIINNNNNGEAQDILPRLLNGDTQVIRNVTPSRSMAETQVIRNIQPSMGDTQVIIPRVKPIGDTQIIGDTQVIRNGDNTQVIPIVIGSSSEDKNYSLSFSNAQRQEDTRFIDHSKNGIDRSGSNSYEYPNIGEETTIADVTNQEDDHHTQILEDQNNTMSTPIPKSLIPIGLSSSQPHNHDSDPVFSQTTPIATQALEGRPERGKSYRQVLNTQDQLESHEQEQQEVSSLSFGSTQQQQDQQIEVENGAAGSGDGDNSIIEQEQPVIQDSLDVILQQQQQHHKKRKSSEIGNNGVGDRSKRIKAGIARSSTTIESISSGSSSTTTRIMKGARSQSSVVPPPPVILASPFIEDDDDEDMEEHEGVRNVVEVEQSSPLKNLSGRHKNGNIDSDIIMNHDMSIRQPPSSPTTAYVDRMLNNSSIYNDEILEDEDEEQPTPSPPPKNEPVTIQDDINYDNDDDDDDEDSIVLTKPTPLRKKHVIDSQSTTNTTTTTITTQPDPTQSIHPTPPQPITAEEGTSIDQSQIMNPQSVWVVENLKLHPGHLVDPLPQQQGGQVRVEFGEGVYVCPVVDLEVLDIRIGDIVGRRHYGGMYIVVGLSCSGGNGNGDEGARGRRIRCVRGFDTVHIVKKNKKKKNTRKGKGKKKVDEDVVVEVNGGEEEEIRVGLSDIYMELSDWIMHQSRFQLMINGQNIFLEKRGISSINTILSFVSQPPPQPVQQISMILPSTPIKYPSTNVLTFESKSLRRSPIRITPTEPITTTTSTAVDPTGLPFTGRIFVITSIDGPRKDSIKQKIESHGGTLLDCELTDLFTTTTTLGSPTLVAKIPLNNICFFGMLSNSHCRSAKYLQSLALGWPILCDKYIDDVTSQKVGVEEWTTYLLPAGFSKRLDTVRSHDVYKFRKNYEMGVMMDGQLGLNCGLLAGVDVVVLKGRMNLVLEESCRFILGVFGVKSIRWFESAEGLIKAVEGDALVYDESGMVGKSLAKKKKGRNKKQNGSGEGVVLKLIDWEWVVQCVISGKIWEPSETFTLDL</sequence>
<comment type="subcellular location">
    <subcellularLocation>
        <location evidence="1">Nucleus</location>
    </subcellularLocation>
</comment>
<dbReference type="GO" id="GO:0042393">
    <property type="term" value="F:histone binding"/>
    <property type="evidence" value="ECO:0007669"/>
    <property type="project" value="TreeGrafter"/>
</dbReference>
<feature type="domain" description="Rad9-like Rad53-binding" evidence="6">
    <location>
        <begin position="622"/>
        <end position="746"/>
    </location>
</feature>
<gene>
    <name evidence="7" type="ORF">J8A68_005551</name>
</gene>
<keyword evidence="3" id="KW-0539">Nucleus</keyword>
<evidence type="ECO:0000259" key="5">
    <source>
        <dbReference type="Pfam" id="PF00533"/>
    </source>
</evidence>
<feature type="region of interest" description="Disordered" evidence="4">
    <location>
        <begin position="210"/>
        <end position="233"/>
    </location>
</feature>
<dbReference type="EMBL" id="JAGSYN010000272">
    <property type="protein sequence ID" value="KAG7660876.1"/>
    <property type="molecule type" value="Genomic_DNA"/>
</dbReference>
<organism evidence="7 8">
    <name type="scientific">[Candida] subhashii</name>
    <dbReference type="NCBI Taxonomy" id="561895"/>
    <lineage>
        <taxon>Eukaryota</taxon>
        <taxon>Fungi</taxon>
        <taxon>Dikarya</taxon>
        <taxon>Ascomycota</taxon>
        <taxon>Saccharomycotina</taxon>
        <taxon>Pichiomycetes</taxon>
        <taxon>Debaryomycetaceae</taxon>
        <taxon>Spathaspora</taxon>
    </lineage>
</organism>
<dbReference type="AlphaFoldDB" id="A0A8J5Q5V5"/>
<dbReference type="InterPro" id="IPR047252">
    <property type="entry name" value="TP53BP1-like"/>
</dbReference>
<dbReference type="GO" id="GO:0000077">
    <property type="term" value="P:DNA damage checkpoint signaling"/>
    <property type="evidence" value="ECO:0007669"/>
    <property type="project" value="TreeGrafter"/>
</dbReference>
<evidence type="ECO:0000313" key="7">
    <source>
        <dbReference type="EMBL" id="KAG7660876.1"/>
    </source>
</evidence>
<feature type="compositionally biased region" description="Polar residues" evidence="4">
    <location>
        <begin position="257"/>
        <end position="267"/>
    </location>
</feature>
<dbReference type="OrthoDB" id="129353at2759"/>
<evidence type="ECO:0000313" key="8">
    <source>
        <dbReference type="Proteomes" id="UP000694255"/>
    </source>
</evidence>
<dbReference type="InterPro" id="IPR047249">
    <property type="entry name" value="BRCT_p53bp1-like_rpt1"/>
</dbReference>
<feature type="region of interest" description="Disordered" evidence="4">
    <location>
        <begin position="380"/>
        <end position="428"/>
    </location>
</feature>
<dbReference type="GO" id="GO:0045944">
    <property type="term" value="P:positive regulation of transcription by RNA polymerase II"/>
    <property type="evidence" value="ECO:0007669"/>
    <property type="project" value="TreeGrafter"/>
</dbReference>
<dbReference type="Pfam" id="PF08605">
    <property type="entry name" value="Rad9_Rad53_bind"/>
    <property type="match status" value="1"/>
</dbReference>
<feature type="compositionally biased region" description="Low complexity" evidence="4">
    <location>
        <begin position="329"/>
        <end position="346"/>
    </location>
</feature>
<dbReference type="RefSeq" id="XP_049261109.1">
    <property type="nucleotide sequence ID" value="XM_049409630.1"/>
</dbReference>
<dbReference type="GO" id="GO:0005634">
    <property type="term" value="C:nucleus"/>
    <property type="evidence" value="ECO:0007669"/>
    <property type="project" value="UniProtKB-SubCell"/>
</dbReference>
<dbReference type="PANTHER" id="PTHR15321">
    <property type="entry name" value="TUMOR SUPPRESSOR P53-BINDING PROTEIN 1"/>
    <property type="match status" value="1"/>
</dbReference>
<evidence type="ECO:0000256" key="2">
    <source>
        <dbReference type="ARBA" id="ARBA00022763"/>
    </source>
</evidence>
<dbReference type="GeneID" id="73472351"/>
<reference evidence="7 8" key="1">
    <citation type="journal article" date="2021" name="DNA Res.">
        <title>Genome analysis of Candida subhashii reveals its hybrid nature and dual mitochondrial genome conformations.</title>
        <authorList>
            <person name="Mixao V."/>
            <person name="Hegedusova E."/>
            <person name="Saus E."/>
            <person name="Pryszcz L.P."/>
            <person name="Cillingova A."/>
            <person name="Nosek J."/>
            <person name="Gabaldon T."/>
        </authorList>
    </citation>
    <scope>NUCLEOTIDE SEQUENCE [LARGE SCALE GENOMIC DNA]</scope>
    <source>
        <strain evidence="7 8">CBS 10753</strain>
    </source>
</reference>
<dbReference type="Proteomes" id="UP000694255">
    <property type="component" value="Unassembled WGS sequence"/>
</dbReference>
<dbReference type="CDD" id="cd17745">
    <property type="entry name" value="BRCT_p53bp1_rpt1"/>
    <property type="match status" value="1"/>
</dbReference>
<evidence type="ECO:0000256" key="4">
    <source>
        <dbReference type="SAM" id="MobiDB-lite"/>
    </source>
</evidence>
<feature type="compositionally biased region" description="Low complexity" evidence="4">
    <location>
        <begin position="413"/>
        <end position="428"/>
    </location>
</feature>
<feature type="region of interest" description="Disordered" evidence="4">
    <location>
        <begin position="532"/>
        <end position="609"/>
    </location>
</feature>
<dbReference type="PANTHER" id="PTHR15321:SF3">
    <property type="entry name" value="TP53-BINDING PROTEIN 1"/>
    <property type="match status" value="1"/>
</dbReference>
<name>A0A8J5Q5V5_9ASCO</name>
<dbReference type="InterPro" id="IPR047250">
    <property type="entry name" value="BRCT_p53bp1-like_rpt2"/>
</dbReference>
<evidence type="ECO:0000256" key="3">
    <source>
        <dbReference type="ARBA" id="ARBA00023242"/>
    </source>
</evidence>
<dbReference type="CDD" id="cd17724">
    <property type="entry name" value="BRCT_p53bp1_rpt2"/>
    <property type="match status" value="1"/>
</dbReference>
<dbReference type="InterPro" id="IPR001357">
    <property type="entry name" value="BRCT_dom"/>
</dbReference>
<feature type="compositionally biased region" description="Acidic residues" evidence="4">
    <location>
        <begin position="556"/>
        <end position="569"/>
    </location>
</feature>
<feature type="compositionally biased region" description="Basic and acidic residues" evidence="4">
    <location>
        <begin position="210"/>
        <end position="222"/>
    </location>
</feature>
<keyword evidence="2" id="KW-0227">DNA damage</keyword>
<dbReference type="Pfam" id="PF00533">
    <property type="entry name" value="BRCT"/>
    <property type="match status" value="1"/>
</dbReference>
<proteinExistence type="predicted"/>
<feature type="region of interest" description="Disordered" evidence="4">
    <location>
        <begin position="318"/>
        <end position="346"/>
    </location>
</feature>
<keyword evidence="8" id="KW-1185">Reference proteome</keyword>
<accession>A0A8J5Q5V5</accession>
<feature type="domain" description="BRCT" evidence="5">
    <location>
        <begin position="871"/>
        <end position="966"/>
    </location>
</feature>